<accession>A0A7T8KJA5</accession>
<evidence type="ECO:0000313" key="2">
    <source>
        <dbReference type="EMBL" id="QQP57000.1"/>
    </source>
</evidence>
<evidence type="ECO:0000256" key="1">
    <source>
        <dbReference type="SAM" id="SignalP"/>
    </source>
</evidence>
<keyword evidence="1" id="KW-0732">Signal</keyword>
<gene>
    <name evidence="2" type="ORF">FKW44_001848</name>
</gene>
<keyword evidence="3" id="KW-1185">Reference proteome</keyword>
<proteinExistence type="predicted"/>
<feature type="chain" id="PRO_5030659164" evidence="1">
    <location>
        <begin position="22"/>
        <end position="129"/>
    </location>
</feature>
<sequence length="129" mass="14099">MNSILLSSLLVLGLSTLGSEAKTILKAAAPSNNIRDCFCQCSSLTFMDNRGRVNGNCNTIFNGAQWCYITKEAAKNRDCPDAIPSRRFPGRMWSHFSCATPETRRCIFDAVVINVESSPTAFSSDPNSP</sequence>
<feature type="signal peptide" evidence="1">
    <location>
        <begin position="1"/>
        <end position="21"/>
    </location>
</feature>
<name>A0A7T8KJA5_CALRO</name>
<organism evidence="2 3">
    <name type="scientific">Caligus rogercresseyi</name>
    <name type="common">Sea louse</name>
    <dbReference type="NCBI Taxonomy" id="217165"/>
    <lineage>
        <taxon>Eukaryota</taxon>
        <taxon>Metazoa</taxon>
        <taxon>Ecdysozoa</taxon>
        <taxon>Arthropoda</taxon>
        <taxon>Crustacea</taxon>
        <taxon>Multicrustacea</taxon>
        <taxon>Hexanauplia</taxon>
        <taxon>Copepoda</taxon>
        <taxon>Siphonostomatoida</taxon>
        <taxon>Caligidae</taxon>
        <taxon>Caligus</taxon>
    </lineage>
</organism>
<evidence type="ECO:0000313" key="3">
    <source>
        <dbReference type="Proteomes" id="UP000595437"/>
    </source>
</evidence>
<protein>
    <submittedName>
        <fullName evidence="2">Uncharacterized protein</fullName>
    </submittedName>
</protein>
<dbReference type="AlphaFoldDB" id="A0A7T8KJA5"/>
<reference evidence="3" key="1">
    <citation type="submission" date="2021-01" db="EMBL/GenBank/DDBJ databases">
        <title>Caligus Genome Assembly.</title>
        <authorList>
            <person name="Gallardo-Escarate C."/>
        </authorList>
    </citation>
    <scope>NUCLEOTIDE SEQUENCE [LARGE SCALE GENOMIC DNA]</scope>
</reference>
<dbReference type="Proteomes" id="UP000595437">
    <property type="component" value="Chromosome 1"/>
</dbReference>
<dbReference type="EMBL" id="CP045890">
    <property type="protein sequence ID" value="QQP57000.1"/>
    <property type="molecule type" value="Genomic_DNA"/>
</dbReference>
<dbReference type="OrthoDB" id="10366169at2759"/>